<feature type="transmembrane region" description="Helical" evidence="7">
    <location>
        <begin position="215"/>
        <end position="244"/>
    </location>
</feature>
<feature type="transmembrane region" description="Helical" evidence="7">
    <location>
        <begin position="256"/>
        <end position="278"/>
    </location>
</feature>
<reference evidence="9" key="1">
    <citation type="journal article" date="2023" name="G3 (Bethesda)">
        <title>Whole genome assembly and annotation of the endangered Caribbean coral Acropora cervicornis.</title>
        <authorList>
            <person name="Selwyn J.D."/>
            <person name="Vollmer S.V."/>
        </authorList>
    </citation>
    <scope>NUCLEOTIDE SEQUENCE</scope>
    <source>
        <strain evidence="9">K2</strain>
    </source>
</reference>
<comment type="subcellular location">
    <subcellularLocation>
        <location evidence="1">Membrane</location>
        <topology evidence="1">Multi-pass membrane protein</topology>
    </subcellularLocation>
</comment>
<evidence type="ECO:0000256" key="4">
    <source>
        <dbReference type="ARBA" id="ARBA00022729"/>
    </source>
</evidence>
<comment type="caution">
    <text evidence="9">The sequence shown here is derived from an EMBL/GenBank/DDBJ whole genome shotgun (WGS) entry which is preliminary data.</text>
</comment>
<dbReference type="Proteomes" id="UP001249851">
    <property type="component" value="Unassembled WGS sequence"/>
</dbReference>
<keyword evidence="6 7" id="KW-0472">Membrane</keyword>
<feature type="transmembrane region" description="Helical" evidence="7">
    <location>
        <begin position="96"/>
        <end position="124"/>
    </location>
</feature>
<dbReference type="InterPro" id="IPR059081">
    <property type="entry name" value="PRRT3-4"/>
</dbReference>
<feature type="transmembrane region" description="Helical" evidence="7">
    <location>
        <begin position="136"/>
        <end position="161"/>
    </location>
</feature>
<organism evidence="9 10">
    <name type="scientific">Acropora cervicornis</name>
    <name type="common">Staghorn coral</name>
    <dbReference type="NCBI Taxonomy" id="6130"/>
    <lineage>
        <taxon>Eukaryota</taxon>
        <taxon>Metazoa</taxon>
        <taxon>Cnidaria</taxon>
        <taxon>Anthozoa</taxon>
        <taxon>Hexacorallia</taxon>
        <taxon>Scleractinia</taxon>
        <taxon>Astrocoeniina</taxon>
        <taxon>Acroporidae</taxon>
        <taxon>Acropora</taxon>
    </lineage>
</organism>
<feature type="transmembrane region" description="Helical" evidence="7">
    <location>
        <begin position="63"/>
        <end position="84"/>
    </location>
</feature>
<keyword evidence="2" id="KW-0597">Phosphoprotein</keyword>
<keyword evidence="3 7" id="KW-0812">Transmembrane</keyword>
<proteinExistence type="predicted"/>
<evidence type="ECO:0000259" key="8">
    <source>
        <dbReference type="Pfam" id="PF25987"/>
    </source>
</evidence>
<dbReference type="AlphaFoldDB" id="A0AAD9V0R5"/>
<evidence type="ECO:0000256" key="2">
    <source>
        <dbReference type="ARBA" id="ARBA00022553"/>
    </source>
</evidence>
<dbReference type="InterPro" id="IPR052836">
    <property type="entry name" value="PRRT_domain-containing"/>
</dbReference>
<keyword evidence="4" id="KW-0732">Signal</keyword>
<feature type="domain" description="Proline-rich transmembrane protein 3/4" evidence="8">
    <location>
        <begin position="11"/>
        <end position="283"/>
    </location>
</feature>
<accession>A0AAD9V0R5</accession>
<name>A0AAD9V0R5_ACRCE</name>
<dbReference type="PANTHER" id="PTHR35578:SF6">
    <property type="entry name" value="PROLINE-RICH TRANSMEMBRANE PROTEIN 4"/>
    <property type="match status" value="1"/>
</dbReference>
<evidence type="ECO:0000256" key="5">
    <source>
        <dbReference type="ARBA" id="ARBA00022989"/>
    </source>
</evidence>
<gene>
    <name evidence="9" type="ORF">P5673_021125</name>
</gene>
<evidence type="ECO:0000256" key="6">
    <source>
        <dbReference type="ARBA" id="ARBA00023136"/>
    </source>
</evidence>
<evidence type="ECO:0000313" key="10">
    <source>
        <dbReference type="Proteomes" id="UP001249851"/>
    </source>
</evidence>
<feature type="transmembrane region" description="Helical" evidence="7">
    <location>
        <begin position="167"/>
        <end position="194"/>
    </location>
</feature>
<evidence type="ECO:0000256" key="3">
    <source>
        <dbReference type="ARBA" id="ARBA00022692"/>
    </source>
</evidence>
<keyword evidence="5 7" id="KW-1133">Transmembrane helix</keyword>
<sequence length="313" mass="35658">MRGHYEIPVAGEPVPDWKVAKALWGIAWEIHWISLGVTFAVLAVSSIISLLRSSKKKLGRKPYSISINILLLLLGITRAVYLLVDPYGSRQMLPRWFAGLIFNLSFPCLTSAFCLIFYVFLGVAKFQLVSKRLQNARFITALILLHFIVVLAAVVCVIFVPKIAVEVYIFCHLFFMVWGLILSASFIYCGLKVIRKVKTLARQLQHQSQSSISKIAKVTLVTSTLGLACSILHVYSLFVLYRFFRRNEERPEPWMWWIFQTCFRWIEIAMACTISYCIMQPPKRGSVSTLRNINLASIPAENINSIQNFQATV</sequence>
<keyword evidence="10" id="KW-1185">Reference proteome</keyword>
<evidence type="ECO:0000313" key="9">
    <source>
        <dbReference type="EMBL" id="KAK2556907.1"/>
    </source>
</evidence>
<evidence type="ECO:0000256" key="7">
    <source>
        <dbReference type="SAM" id="Phobius"/>
    </source>
</evidence>
<dbReference type="EMBL" id="JARQWQ010000053">
    <property type="protein sequence ID" value="KAK2556907.1"/>
    <property type="molecule type" value="Genomic_DNA"/>
</dbReference>
<dbReference type="PANTHER" id="PTHR35578">
    <property type="entry name" value="PROLINE-RICH TRANSMEMBRANE PROTEIN 4-RELATED"/>
    <property type="match status" value="1"/>
</dbReference>
<protein>
    <recommendedName>
        <fullName evidence="8">Proline-rich transmembrane protein 3/4 domain-containing protein</fullName>
    </recommendedName>
</protein>
<dbReference type="Pfam" id="PF25987">
    <property type="entry name" value="PRRT3"/>
    <property type="match status" value="1"/>
</dbReference>
<reference evidence="9" key="2">
    <citation type="journal article" date="2023" name="Science">
        <title>Genomic signatures of disease resistance in endangered staghorn corals.</title>
        <authorList>
            <person name="Vollmer S.V."/>
            <person name="Selwyn J.D."/>
            <person name="Despard B.A."/>
            <person name="Roesel C.L."/>
        </authorList>
    </citation>
    <scope>NUCLEOTIDE SEQUENCE</scope>
    <source>
        <strain evidence="9">K2</strain>
    </source>
</reference>
<evidence type="ECO:0000256" key="1">
    <source>
        <dbReference type="ARBA" id="ARBA00004141"/>
    </source>
</evidence>
<feature type="transmembrane region" description="Helical" evidence="7">
    <location>
        <begin position="30"/>
        <end position="51"/>
    </location>
</feature>